<dbReference type="InterPro" id="IPR004472">
    <property type="entry name" value="DTB_synth_BioD"/>
</dbReference>
<comment type="cofactor">
    <cofactor evidence="2">
        <name>Mg(2+)</name>
        <dbReference type="ChEBI" id="CHEBI:18420"/>
    </cofactor>
</comment>
<keyword evidence="2" id="KW-0547">Nucleotide-binding</keyword>
<feature type="binding site" evidence="2">
    <location>
        <position position="115"/>
    </location>
    <ligand>
        <name>Mg(2+)</name>
        <dbReference type="ChEBI" id="CHEBI:18420"/>
    </ligand>
</feature>
<feature type="binding site" evidence="2">
    <location>
        <position position="16"/>
    </location>
    <ligand>
        <name>Mg(2+)</name>
        <dbReference type="ChEBI" id="CHEBI:18420"/>
    </ligand>
</feature>
<dbReference type="EMBL" id="JBEWLZ010000001">
    <property type="protein sequence ID" value="MET1488819.1"/>
    <property type="molecule type" value="Genomic_DNA"/>
</dbReference>
<dbReference type="InterPro" id="IPR027417">
    <property type="entry name" value="P-loop_NTPase"/>
</dbReference>
<dbReference type="NCBIfam" id="TIGR00347">
    <property type="entry name" value="bioD"/>
    <property type="match status" value="1"/>
</dbReference>
<keyword evidence="2" id="KW-0963">Cytoplasm</keyword>
<evidence type="ECO:0000313" key="3">
    <source>
        <dbReference type="EMBL" id="MET1488819.1"/>
    </source>
</evidence>
<feature type="binding site" evidence="2">
    <location>
        <begin position="12"/>
        <end position="17"/>
    </location>
    <ligand>
        <name>ATP</name>
        <dbReference type="ChEBI" id="CHEBI:30616"/>
    </ligand>
</feature>
<comment type="catalytic activity">
    <reaction evidence="2">
        <text>(7R,8S)-7,8-diammoniononanoate + CO2 + ATP = (4R,5S)-dethiobiotin + ADP + phosphate + 3 H(+)</text>
        <dbReference type="Rhea" id="RHEA:15805"/>
        <dbReference type="ChEBI" id="CHEBI:15378"/>
        <dbReference type="ChEBI" id="CHEBI:16526"/>
        <dbReference type="ChEBI" id="CHEBI:30616"/>
        <dbReference type="ChEBI" id="CHEBI:43474"/>
        <dbReference type="ChEBI" id="CHEBI:149469"/>
        <dbReference type="ChEBI" id="CHEBI:149473"/>
        <dbReference type="ChEBI" id="CHEBI:456216"/>
        <dbReference type="EC" id="6.3.3.3"/>
    </reaction>
</comment>
<keyword evidence="2 3" id="KW-0436">Ligase</keyword>
<keyword evidence="2" id="KW-0067">ATP-binding</keyword>
<feature type="binding site" evidence="2">
    <location>
        <begin position="115"/>
        <end position="118"/>
    </location>
    <ligand>
        <name>ATP</name>
        <dbReference type="ChEBI" id="CHEBI:30616"/>
    </ligand>
</feature>
<sequence length="224" mass="23552">MKAFFLTGTDTEIGKTFSACALLHAWRSAGLRATAYKPVAAGAEYVDGIWSNEDARRLHAASSEGPTITDINPVCLRSPIAPHIAAAEEGVALELPALLKGFSRLSEQADRVLVEGVGGFRVPLGADFDSADLAVALDLPVLLVVGLRLGCINHALLSAEAIAARGLTLAGWIGNRPLPAPMLHEAENIETLRRLIKAPCLGILPHASAPSAKETLSALDITRL</sequence>
<keyword evidence="1 2" id="KW-0093">Biotin biosynthesis</keyword>
<organism evidence="3 4">
    <name type="scientific">Uliginosibacterium paludis</name>
    <dbReference type="NCBI Taxonomy" id="1615952"/>
    <lineage>
        <taxon>Bacteria</taxon>
        <taxon>Pseudomonadati</taxon>
        <taxon>Pseudomonadota</taxon>
        <taxon>Betaproteobacteria</taxon>
        <taxon>Rhodocyclales</taxon>
        <taxon>Zoogloeaceae</taxon>
        <taxon>Uliginosibacterium</taxon>
    </lineage>
</organism>
<proteinExistence type="inferred from homology"/>
<comment type="subunit">
    <text evidence="2">Homodimer.</text>
</comment>
<keyword evidence="4" id="KW-1185">Reference proteome</keyword>
<comment type="caution">
    <text evidence="3">The sequence shown here is derived from an EMBL/GenBank/DDBJ whole genome shotgun (WGS) entry which is preliminary data.</text>
</comment>
<feature type="active site" evidence="2">
    <location>
        <position position="37"/>
    </location>
</feature>
<comment type="subcellular location">
    <subcellularLocation>
        <location evidence="2">Cytoplasm</location>
    </subcellularLocation>
</comment>
<keyword evidence="2" id="KW-0460">Magnesium</keyword>
<feature type="binding site" evidence="2">
    <location>
        <position position="54"/>
    </location>
    <ligand>
        <name>Mg(2+)</name>
        <dbReference type="ChEBI" id="CHEBI:18420"/>
    </ligand>
</feature>
<dbReference type="HAMAP" id="MF_00336">
    <property type="entry name" value="BioD"/>
    <property type="match status" value="1"/>
</dbReference>
<comment type="similarity">
    <text evidence="2">Belongs to the dethiobiotin synthetase family.</text>
</comment>
<protein>
    <recommendedName>
        <fullName evidence="2">ATP-dependent dethiobiotin synthetase BioD</fullName>
        <ecNumber evidence="2">6.3.3.3</ecNumber>
    </recommendedName>
    <alternativeName>
        <fullName evidence="2">DTB synthetase</fullName>
        <shortName evidence="2">DTBS</shortName>
    </alternativeName>
    <alternativeName>
        <fullName evidence="2">Dethiobiotin synthase</fullName>
    </alternativeName>
</protein>
<evidence type="ECO:0000313" key="4">
    <source>
        <dbReference type="Proteomes" id="UP001548590"/>
    </source>
</evidence>
<dbReference type="CDD" id="cd03109">
    <property type="entry name" value="DTBS"/>
    <property type="match status" value="1"/>
</dbReference>
<comment type="pathway">
    <text evidence="2">Cofactor biosynthesis; biotin biosynthesis; biotin from 7,8-diaminononanoate: step 1/2.</text>
</comment>
<evidence type="ECO:0000256" key="2">
    <source>
        <dbReference type="HAMAP-Rule" id="MF_00336"/>
    </source>
</evidence>
<comment type="function">
    <text evidence="2">Catalyzes a mechanistically unusual reaction, the ATP-dependent insertion of CO2 between the N7 and N8 nitrogen atoms of 7,8-diaminopelargonic acid (DAPA, also called 7,8-diammoniononanoate) to form a ureido ring.</text>
</comment>
<feature type="binding site" evidence="2">
    <location>
        <begin position="175"/>
        <end position="176"/>
    </location>
    <ligand>
        <name>ATP</name>
        <dbReference type="ChEBI" id="CHEBI:30616"/>
    </ligand>
</feature>
<dbReference type="PANTHER" id="PTHR43210">
    <property type="entry name" value="DETHIOBIOTIN SYNTHETASE"/>
    <property type="match status" value="1"/>
</dbReference>
<dbReference type="PIRSF" id="PIRSF006755">
    <property type="entry name" value="DTB_synth"/>
    <property type="match status" value="1"/>
</dbReference>
<dbReference type="PANTHER" id="PTHR43210:SF5">
    <property type="entry name" value="DETHIOBIOTIN SYNTHETASE"/>
    <property type="match status" value="1"/>
</dbReference>
<dbReference type="RefSeq" id="WP_345927271.1">
    <property type="nucleotide sequence ID" value="NZ_JBDIVF010000003.1"/>
</dbReference>
<accession>A0ABV2CLN5</accession>
<feature type="binding site" evidence="2">
    <location>
        <position position="54"/>
    </location>
    <ligand>
        <name>ATP</name>
        <dbReference type="ChEBI" id="CHEBI:30616"/>
    </ligand>
</feature>
<dbReference type="Pfam" id="PF13500">
    <property type="entry name" value="AAA_26"/>
    <property type="match status" value="1"/>
</dbReference>
<name>A0ABV2CLN5_9RHOO</name>
<dbReference type="Gene3D" id="3.40.50.300">
    <property type="entry name" value="P-loop containing nucleotide triphosphate hydrolases"/>
    <property type="match status" value="1"/>
</dbReference>
<reference evidence="3 4" key="1">
    <citation type="submission" date="2024-07" db="EMBL/GenBank/DDBJ databases">
        <title>Uliginosibacterium paludis KCTC:42655.</title>
        <authorList>
            <person name="Kim M.K."/>
        </authorList>
    </citation>
    <scope>NUCLEOTIDE SEQUENCE [LARGE SCALE GENOMIC DNA]</scope>
    <source>
        <strain evidence="3 4">KCTC 42655</strain>
    </source>
</reference>
<dbReference type="Proteomes" id="UP001548590">
    <property type="component" value="Unassembled WGS sequence"/>
</dbReference>
<evidence type="ECO:0000256" key="1">
    <source>
        <dbReference type="ARBA" id="ARBA00022756"/>
    </source>
</evidence>
<dbReference type="GO" id="GO:0004141">
    <property type="term" value="F:dethiobiotin synthase activity"/>
    <property type="evidence" value="ECO:0007669"/>
    <property type="project" value="UniProtKB-EC"/>
</dbReference>
<keyword evidence="2" id="KW-0479">Metal-binding</keyword>
<gene>
    <name evidence="2 3" type="primary">bioD</name>
    <name evidence="3" type="ORF">ABVT11_03185</name>
</gene>
<comment type="caution">
    <text evidence="2">Lacks conserved residue(s) required for the propagation of feature annotation.</text>
</comment>
<dbReference type="SUPFAM" id="SSF52540">
    <property type="entry name" value="P-loop containing nucleoside triphosphate hydrolases"/>
    <property type="match status" value="1"/>
</dbReference>
<dbReference type="EC" id="6.3.3.3" evidence="2"/>